<dbReference type="Gramene" id="TraesRN6B0100456400.1">
    <property type="protein sequence ID" value="TraesRN6B0100456400.1"/>
    <property type="gene ID" value="TraesRN6B0100456400"/>
</dbReference>
<evidence type="ECO:0000313" key="3">
    <source>
        <dbReference type="Proteomes" id="UP000019116"/>
    </source>
</evidence>
<keyword evidence="1" id="KW-1133">Transmembrane helix</keyword>
<dbReference type="Gramene" id="TraesNOR6B03G03530200.1">
    <property type="protein sequence ID" value="TraesNOR6B03G03530200.1"/>
    <property type="gene ID" value="TraesNOR6B03G03530200"/>
</dbReference>
<dbReference type="SMR" id="A0A3B6PIA5"/>
<dbReference type="Gramene" id="TraesCLE_scaffold_078296_01G000100.1">
    <property type="protein sequence ID" value="TraesCLE_scaffold_078296_01G000100.1"/>
    <property type="gene ID" value="TraesCLE_scaffold_078296_01G000100"/>
</dbReference>
<dbReference type="AlphaFoldDB" id="A0A3B6PIA5"/>
<protein>
    <submittedName>
        <fullName evidence="2">Uncharacterized protein</fullName>
    </submittedName>
</protein>
<dbReference type="Gramene" id="TraesJUL6B03G03522700.1">
    <property type="protein sequence ID" value="TraesJUL6B03G03522700.1"/>
    <property type="gene ID" value="TraesJUL6B03G03522700"/>
</dbReference>
<organism evidence="2">
    <name type="scientific">Triticum aestivum</name>
    <name type="common">Wheat</name>
    <dbReference type="NCBI Taxonomy" id="4565"/>
    <lineage>
        <taxon>Eukaryota</taxon>
        <taxon>Viridiplantae</taxon>
        <taxon>Streptophyta</taxon>
        <taxon>Embryophyta</taxon>
        <taxon>Tracheophyta</taxon>
        <taxon>Spermatophyta</taxon>
        <taxon>Magnoliopsida</taxon>
        <taxon>Liliopsida</taxon>
        <taxon>Poales</taxon>
        <taxon>Poaceae</taxon>
        <taxon>BOP clade</taxon>
        <taxon>Pooideae</taxon>
        <taxon>Triticodae</taxon>
        <taxon>Triticeae</taxon>
        <taxon>Triticinae</taxon>
        <taxon>Triticum</taxon>
    </lineage>
</organism>
<dbReference type="Gramene" id="TraesSYM6B03G03438680.1">
    <property type="protein sequence ID" value="TraesSYM6B03G03438680.1"/>
    <property type="gene ID" value="TraesSYM6B03G03438680"/>
</dbReference>
<proteinExistence type="predicted"/>
<dbReference type="KEGG" id="taes:123136630"/>
<dbReference type="Gramene" id="TraesMAC6B03G03495040.1">
    <property type="protein sequence ID" value="TraesMAC6B03G03495040.1"/>
    <property type="gene ID" value="TraesMAC6B03G03495040"/>
</dbReference>
<reference evidence="2" key="1">
    <citation type="submission" date="2018-08" db="EMBL/GenBank/DDBJ databases">
        <authorList>
            <person name="Rossello M."/>
        </authorList>
    </citation>
    <scope>NUCLEOTIDE SEQUENCE [LARGE SCALE GENOMIC DNA]</scope>
    <source>
        <strain evidence="2">cv. Chinese Spring</strain>
    </source>
</reference>
<reference evidence="2" key="2">
    <citation type="submission" date="2018-10" db="UniProtKB">
        <authorList>
            <consortium name="EnsemblPlants"/>
        </authorList>
    </citation>
    <scope>IDENTIFICATION</scope>
</reference>
<dbReference type="Gramene" id="TraesCS6B03G0468200.1">
    <property type="protein sequence ID" value="TraesCS6B03G0468200.1.CDS"/>
    <property type="gene ID" value="TraesCS6B03G0468200"/>
</dbReference>
<feature type="transmembrane region" description="Helical" evidence="1">
    <location>
        <begin position="125"/>
        <end position="145"/>
    </location>
</feature>
<keyword evidence="1" id="KW-0812">Transmembrane</keyword>
<keyword evidence="3" id="KW-1185">Reference proteome</keyword>
<dbReference type="GeneID" id="123136630"/>
<dbReference type="Gramene" id="TraesARI6B03G03455100.1">
    <property type="protein sequence ID" value="TraesARI6B03G03455100.1"/>
    <property type="gene ID" value="TraesARI6B03G03455100"/>
</dbReference>
<dbReference type="Gramene" id="TraesCS6B02G184200.1">
    <property type="protein sequence ID" value="TraesCS6B02G184200.1"/>
    <property type="gene ID" value="TraesCS6B02G184200"/>
</dbReference>
<evidence type="ECO:0000313" key="2">
    <source>
        <dbReference type="EnsemblPlants" id="TraesCS6B02G184200.1"/>
    </source>
</evidence>
<evidence type="ECO:0000256" key="1">
    <source>
        <dbReference type="SAM" id="Phobius"/>
    </source>
</evidence>
<accession>A0A3B6PIA5</accession>
<dbReference type="Gramene" id="TraesJAG6B03G03487080.1">
    <property type="protein sequence ID" value="TraesJAG6B03G03487080.1"/>
    <property type="gene ID" value="TraesJAG6B03G03487080"/>
</dbReference>
<dbReference type="Gramene" id="TraesSTA6B03G03487470.1">
    <property type="protein sequence ID" value="TraesSTA6B03G03487470.1"/>
    <property type="gene ID" value="TraesSTA6B03G03487470"/>
</dbReference>
<dbReference type="Gramene" id="TraesCAD_scaffold_009233_01G000100.1">
    <property type="protein sequence ID" value="TraesCAD_scaffold_009233_01G000100.1"/>
    <property type="gene ID" value="TraesCAD_scaffold_009233_01G000100"/>
</dbReference>
<gene>
    <name evidence="2" type="primary">LOC123136630</name>
</gene>
<dbReference type="Gramene" id="TraesLAC6B03G03450830.1">
    <property type="protein sequence ID" value="TraesLAC6B03G03450830.1"/>
    <property type="gene ID" value="TraesLAC6B03G03450830"/>
</dbReference>
<dbReference type="PaxDb" id="4565-Traes_6BS_41A8BCF53.1"/>
<sequence>MALRSLIRKMPAVGLRSTPMPPRMGPVHALSTAAGSRIMSDGAPGINGRAKIYSEDEIAERREAIKRLHAEIEKDRAVSERYLAEHRNVMEMLEQQSAAGEAAYNAAMRDISEARVSCMKTLKNVATACDVVAVACPMLIVLMMITT</sequence>
<dbReference type="Proteomes" id="UP000019116">
    <property type="component" value="Chromosome 6B"/>
</dbReference>
<dbReference type="RefSeq" id="XP_044411991.1">
    <property type="nucleotide sequence ID" value="XM_044556056.1"/>
</dbReference>
<keyword evidence="1" id="KW-0472">Membrane</keyword>
<dbReference type="EnsemblPlants" id="TraesCS6B02G184200.1">
    <property type="protein sequence ID" value="TraesCS6B02G184200.1"/>
    <property type="gene ID" value="TraesCS6B02G184200"/>
</dbReference>
<dbReference type="Gramene" id="TraesROB_scaffold_113785_01G000100.1">
    <property type="protein sequence ID" value="TraesROB_scaffold_113785_01G000100.1"/>
    <property type="gene ID" value="TraesROB_scaffold_113785_01G000100"/>
</dbReference>
<dbReference type="Gramene" id="TraesLDM6B03G03501110.1">
    <property type="protein sequence ID" value="TraesLDM6B03G03501110.1"/>
    <property type="gene ID" value="TraesLDM6B03G03501110"/>
</dbReference>
<name>A0A3B6PIA5_WHEAT</name>